<name>A0A170PGL4_9CHLR</name>
<dbReference type="RefSeq" id="WP_197699733.1">
    <property type="nucleotide sequence ID" value="NZ_LN890655.1"/>
</dbReference>
<dbReference type="AlphaFoldDB" id="A0A170PGL4"/>
<dbReference type="InterPro" id="IPR002716">
    <property type="entry name" value="PIN_dom"/>
</dbReference>
<organism evidence="2 3">
    <name type="scientific">Candidatus Promineifilum breve</name>
    <dbReference type="NCBI Taxonomy" id="1806508"/>
    <lineage>
        <taxon>Bacteria</taxon>
        <taxon>Bacillati</taxon>
        <taxon>Chloroflexota</taxon>
        <taxon>Ardenticatenia</taxon>
        <taxon>Candidatus Promineifilales</taxon>
        <taxon>Candidatus Promineifilaceae</taxon>
        <taxon>Candidatus Promineifilum</taxon>
    </lineage>
</organism>
<dbReference type="CDD" id="cd09854">
    <property type="entry name" value="PIN_VapC-like"/>
    <property type="match status" value="1"/>
</dbReference>
<gene>
    <name evidence="2" type="ORF">CFX0092_A1935</name>
</gene>
<dbReference type="SUPFAM" id="SSF88723">
    <property type="entry name" value="PIN domain-like"/>
    <property type="match status" value="1"/>
</dbReference>
<sequence length="142" mass="16229">MNYLVDTNIWLERMLDQDRAAVVADLLSRIPSNELCMTDFTLHSIGVILHRLKKPQVYVQFVQDVLIEGATHLLTVPPEAMVELVNAAQKQSLDYDDAYQYIAAARYGLTIITLDSDFDRTDRGRTTPEEIIWALDSEEENE</sequence>
<evidence type="ECO:0000259" key="1">
    <source>
        <dbReference type="Pfam" id="PF01850"/>
    </source>
</evidence>
<evidence type="ECO:0000313" key="3">
    <source>
        <dbReference type="Proteomes" id="UP000215027"/>
    </source>
</evidence>
<feature type="domain" description="PIN" evidence="1">
    <location>
        <begin position="3"/>
        <end position="123"/>
    </location>
</feature>
<evidence type="ECO:0000313" key="2">
    <source>
        <dbReference type="EMBL" id="CUS03813.2"/>
    </source>
</evidence>
<dbReference type="Proteomes" id="UP000215027">
    <property type="component" value="Chromosome I"/>
</dbReference>
<protein>
    <recommendedName>
        <fullName evidence="1">PIN domain-containing protein</fullName>
    </recommendedName>
</protein>
<dbReference type="Gene3D" id="3.40.50.1010">
    <property type="entry name" value="5'-nuclease"/>
    <property type="match status" value="1"/>
</dbReference>
<dbReference type="KEGG" id="pbf:CFX0092_A1935"/>
<proteinExistence type="predicted"/>
<dbReference type="EMBL" id="LN890655">
    <property type="protein sequence ID" value="CUS03813.2"/>
    <property type="molecule type" value="Genomic_DNA"/>
</dbReference>
<accession>A0A170PGL4</accession>
<dbReference type="InterPro" id="IPR029060">
    <property type="entry name" value="PIN-like_dom_sf"/>
</dbReference>
<dbReference type="Pfam" id="PF01850">
    <property type="entry name" value="PIN"/>
    <property type="match status" value="1"/>
</dbReference>
<reference evidence="2" key="1">
    <citation type="submission" date="2016-01" db="EMBL/GenBank/DDBJ databases">
        <authorList>
            <person name="Mcilroy J.S."/>
            <person name="Karst M S."/>
            <person name="Albertsen M."/>
        </authorList>
    </citation>
    <scope>NUCLEOTIDE SEQUENCE</scope>
    <source>
        <strain evidence="2">Cfx-K</strain>
    </source>
</reference>
<keyword evidence="3" id="KW-1185">Reference proteome</keyword>